<dbReference type="CDD" id="cd07185">
    <property type="entry name" value="OmpA_C-like"/>
    <property type="match status" value="1"/>
</dbReference>
<dbReference type="Gene3D" id="1.25.40.590">
    <property type="entry name" value="Type IV / VI secretion system, DotU"/>
    <property type="match status" value="1"/>
</dbReference>
<dbReference type="PROSITE" id="PS51123">
    <property type="entry name" value="OMPA_2"/>
    <property type="match status" value="1"/>
</dbReference>
<feature type="compositionally biased region" description="Polar residues" evidence="2">
    <location>
        <begin position="1"/>
        <end position="11"/>
    </location>
</feature>
<protein>
    <submittedName>
        <fullName evidence="5">OmpA family protein</fullName>
    </submittedName>
</protein>
<dbReference type="PANTHER" id="PTHR38033:SF1">
    <property type="entry name" value="DOTU FAMILY TYPE IV_VI SECRETION SYSTEM PROTEIN"/>
    <property type="match status" value="1"/>
</dbReference>
<keyword evidence="1 3" id="KW-0472">Membrane</keyword>
<name>A0A6G6IRG7_PSENT</name>
<gene>
    <name evidence="5" type="ORF">G5B91_04590</name>
</gene>
<dbReference type="AlphaFoldDB" id="A0A6G6IRG7"/>
<evidence type="ECO:0000259" key="4">
    <source>
        <dbReference type="PROSITE" id="PS51123"/>
    </source>
</evidence>
<proteinExistence type="predicted"/>
<keyword evidence="3" id="KW-0812">Transmembrane</keyword>
<organism evidence="5 6">
    <name type="scientific">Pseudomonas nitroreducens</name>
    <dbReference type="NCBI Taxonomy" id="46680"/>
    <lineage>
        <taxon>Bacteria</taxon>
        <taxon>Pseudomonadati</taxon>
        <taxon>Pseudomonadota</taxon>
        <taxon>Gammaproteobacteria</taxon>
        <taxon>Pseudomonadales</taxon>
        <taxon>Pseudomonadaceae</taxon>
        <taxon>Pseudomonas</taxon>
    </lineage>
</organism>
<dbReference type="KEGG" id="pnt:G5B91_04590"/>
<dbReference type="InterPro" id="IPR038522">
    <property type="entry name" value="T4/T6SS_DotU_sf"/>
</dbReference>
<dbReference type="NCBIfam" id="NF038228">
    <property type="entry name" value="IcmH_DotU_IVB"/>
    <property type="match status" value="1"/>
</dbReference>
<reference evidence="5 6" key="1">
    <citation type="submission" date="2020-02" db="EMBL/GenBank/DDBJ databases">
        <title>Integrative conjugative elements (ICEs) and plasmids drive adaptation of Pseudomonas nitroreducens strain HBP1 to wastewater environment.</title>
        <authorList>
            <person name="Sentchilo V."/>
            <person name="Carraro N."/>
            <person name="Bertelli C."/>
            <person name="van der Meer J.R."/>
        </authorList>
    </citation>
    <scope>NUCLEOTIDE SEQUENCE [LARGE SCALE GENOMIC DNA]</scope>
    <source>
        <strain evidence="5 6">HBP1</strain>
    </source>
</reference>
<dbReference type="GO" id="GO:0016020">
    <property type="term" value="C:membrane"/>
    <property type="evidence" value="ECO:0007669"/>
    <property type="project" value="UniProtKB-UniRule"/>
</dbReference>
<feature type="transmembrane region" description="Helical" evidence="3">
    <location>
        <begin position="224"/>
        <end position="246"/>
    </location>
</feature>
<dbReference type="NCBIfam" id="TIGR03349">
    <property type="entry name" value="IV_VI_DotU"/>
    <property type="match status" value="1"/>
</dbReference>
<dbReference type="InterPro" id="IPR006665">
    <property type="entry name" value="OmpA-like"/>
</dbReference>
<evidence type="ECO:0000256" key="1">
    <source>
        <dbReference type="PROSITE-ProRule" id="PRU00473"/>
    </source>
</evidence>
<dbReference type="RefSeq" id="WP_024764697.1">
    <property type="nucleotide sequence ID" value="NZ_CP049140.1"/>
</dbReference>
<dbReference type="Gene3D" id="3.30.1330.60">
    <property type="entry name" value="OmpA-like domain"/>
    <property type="match status" value="1"/>
</dbReference>
<dbReference type="EMBL" id="CP049140">
    <property type="protein sequence ID" value="QIE85582.1"/>
    <property type="molecule type" value="Genomic_DNA"/>
</dbReference>
<dbReference type="Pfam" id="PF00691">
    <property type="entry name" value="OmpA"/>
    <property type="match status" value="1"/>
</dbReference>
<feature type="domain" description="OmpA-like" evidence="4">
    <location>
        <begin position="294"/>
        <end position="414"/>
    </location>
</feature>
<evidence type="ECO:0000313" key="5">
    <source>
        <dbReference type="EMBL" id="QIE85582.1"/>
    </source>
</evidence>
<evidence type="ECO:0000256" key="3">
    <source>
        <dbReference type="SAM" id="Phobius"/>
    </source>
</evidence>
<evidence type="ECO:0000313" key="6">
    <source>
        <dbReference type="Proteomes" id="UP000501063"/>
    </source>
</evidence>
<feature type="region of interest" description="Disordered" evidence="2">
    <location>
        <begin position="1"/>
        <end position="28"/>
    </location>
</feature>
<evidence type="ECO:0000256" key="2">
    <source>
        <dbReference type="SAM" id="MobiDB-lite"/>
    </source>
</evidence>
<dbReference type="Pfam" id="PF09850">
    <property type="entry name" value="DotU"/>
    <property type="match status" value="1"/>
</dbReference>
<dbReference type="Proteomes" id="UP000501063">
    <property type="component" value="Chromosome"/>
</dbReference>
<accession>A0A6G6IRG7</accession>
<dbReference type="PANTHER" id="PTHR38033">
    <property type="entry name" value="MEMBRANE PROTEIN-RELATED"/>
    <property type="match status" value="1"/>
</dbReference>
<dbReference type="InterPro" id="IPR036737">
    <property type="entry name" value="OmpA-like_sf"/>
</dbReference>
<dbReference type="InterPro" id="IPR017732">
    <property type="entry name" value="T4/T6SS_DotU"/>
</dbReference>
<sequence>MELSLSRNPFGNPNEPRITASPEPQHGSQAALQAELNQGTAGNVLLAAANPLLNLAPQIRTLTQHKDPDALHRHLVEEIRRFERQAQLLRIPNETIIAARYCLCTVLDEAAALTPWGGGTWATRSLLVTFHNEAWGGEKFFVLLSRLAASPQQHSNLLELQYYCLSLGFEGQYRIMENGRSALELLKQRLLAILSGKGGAGDLLSPHWRSEVENTGSLRQSIPFWVYASLGVLLLALFFSGLLLALQGPVDRLALAIGGVRLAKLDFNMPSVTPLADFLAPEISQHLLSVREENDRSVIVIRGNGVFASGASQVKPSYLSVIKRIGMALQSRKGRVEVLGYTDNQPIRINLGLRSNLELSATRASAVRDLLSEDLGANRVGFKGMGEDHPLTSNDTAEGRALNRRVEIVLYKPGISQERTR</sequence>
<keyword evidence="3" id="KW-1133">Transmembrane helix</keyword>
<dbReference type="SUPFAM" id="SSF103088">
    <property type="entry name" value="OmpA-like"/>
    <property type="match status" value="1"/>
</dbReference>